<sequence>MRFVERLVHDNATAWRAAVGHRFVQELFAGTLDDAVLADYLVQDYQFCDAFVALLGAATATAPDLTARLPLARQLGTFAGDENDYFTETFDDLGVPETDRTRPQLKPVTADFIAVMQRATQGGSYPQALAVLVVAELLYRDWATQIPTWPSQPKHRGWIEVHNNPDFNAWVDWLVDQLDQHEPGDEPTRSEVANTFARAVELELAFFDACYQRP</sequence>
<dbReference type="CDD" id="cd19358">
    <property type="entry name" value="TenA_E_Spr0628-like"/>
    <property type="match status" value="1"/>
</dbReference>
<evidence type="ECO:0000313" key="7">
    <source>
        <dbReference type="Proteomes" id="UP000007947"/>
    </source>
</evidence>
<feature type="binding site" evidence="4">
    <location>
        <position position="44"/>
    </location>
    <ligand>
        <name>substrate</name>
    </ligand>
</feature>
<gene>
    <name evidence="6" type="ordered locus">MLP_01210</name>
</gene>
<comment type="function">
    <text evidence="2">Catalyzes an amino-pyrimidine hydrolysis reaction at the C5' of the pyrimidine moiety of thiamine compounds, a reaction that is part of a thiamine salvage pathway. Thus, catalyzes the conversion of 4-amino-5-aminomethyl-2-methylpyrimidine to 4-amino-5-hydroxymethyl-2-methylpyrimidine (HMP).</text>
</comment>
<dbReference type="InterPro" id="IPR050967">
    <property type="entry name" value="Thiamine_Salvage_TenA"/>
</dbReference>
<dbReference type="EMBL" id="AP012204">
    <property type="protein sequence ID" value="BAK33135.1"/>
    <property type="molecule type" value="Genomic_DNA"/>
</dbReference>
<dbReference type="GO" id="GO:0009228">
    <property type="term" value="P:thiamine biosynthetic process"/>
    <property type="evidence" value="ECO:0007669"/>
    <property type="project" value="UniProtKB-KW"/>
</dbReference>
<evidence type="ECO:0000313" key="6">
    <source>
        <dbReference type="EMBL" id="BAK33135.1"/>
    </source>
</evidence>
<dbReference type="AlphaFoldDB" id="F5XHJ0"/>
<keyword evidence="7" id="KW-1185">Reference proteome</keyword>
<dbReference type="STRING" id="1032480.MLP_01210"/>
<dbReference type="OrthoDB" id="3711545at2"/>
<dbReference type="KEGG" id="mph:MLP_01210"/>
<evidence type="ECO:0000256" key="2">
    <source>
        <dbReference type="PIRNR" id="PIRNR003170"/>
    </source>
</evidence>
<keyword evidence="2" id="KW-0378">Hydrolase</keyword>
<name>F5XHJ0_MICPN</name>
<dbReference type="UniPathway" id="UPA00060"/>
<dbReference type="InterPro" id="IPR004305">
    <property type="entry name" value="Thiaminase-2/PQQC"/>
</dbReference>
<feature type="domain" description="Thiaminase-2/PQQC" evidence="5">
    <location>
        <begin position="14"/>
        <end position="212"/>
    </location>
</feature>
<dbReference type="InterPro" id="IPR026285">
    <property type="entry name" value="TenA_E"/>
</dbReference>
<keyword evidence="2" id="KW-0784">Thiamine biosynthesis</keyword>
<reference evidence="6 7" key="1">
    <citation type="submission" date="2011-05" db="EMBL/GenBank/DDBJ databases">
        <title>Whole genome sequence of Microlunatus phosphovorus NM-1.</title>
        <authorList>
            <person name="Hosoyama A."/>
            <person name="Sasaki K."/>
            <person name="Harada T."/>
            <person name="Igarashi R."/>
            <person name="Kawakoshi A."/>
            <person name="Sasagawa M."/>
            <person name="Fukada J."/>
            <person name="Nakamura S."/>
            <person name="Katano Y."/>
            <person name="Hanada S."/>
            <person name="Kamagata Y."/>
            <person name="Nakamura N."/>
            <person name="Yamazaki S."/>
            <person name="Fujita N."/>
        </authorList>
    </citation>
    <scope>NUCLEOTIDE SEQUENCE [LARGE SCALE GENOMIC DNA]</scope>
    <source>
        <strain evidence="7">ATCC 700054 / DSM 10555 / JCM 9379 / NBRC 101784 / NCIMB 13414 / VKM Ac-1990 / NM-1</strain>
    </source>
</reference>
<protein>
    <recommendedName>
        <fullName evidence="2">Aminopyrimidine aminohydrolase</fullName>
        <ecNumber evidence="2">3.5.99.2</ecNumber>
    </recommendedName>
</protein>
<dbReference type="InterPro" id="IPR016084">
    <property type="entry name" value="Haem_Oase-like_multi-hlx"/>
</dbReference>
<dbReference type="eggNOG" id="COG0819">
    <property type="taxonomic scope" value="Bacteria"/>
</dbReference>
<dbReference type="PANTHER" id="PTHR43198">
    <property type="entry name" value="BIFUNCTIONAL TH2 PROTEIN"/>
    <property type="match status" value="1"/>
</dbReference>
<dbReference type="HOGENOM" id="CLU_077537_0_1_11"/>
<evidence type="ECO:0000256" key="4">
    <source>
        <dbReference type="PIRSR" id="PIRSR003170-2"/>
    </source>
</evidence>
<organism evidence="6 7">
    <name type="scientific">Microlunatus phosphovorus (strain ATCC 700054 / DSM 10555 / JCM 9379 / NBRC 101784 / NCIMB 13414 / VKM Ac-1990 / NM-1)</name>
    <dbReference type="NCBI Taxonomy" id="1032480"/>
    <lineage>
        <taxon>Bacteria</taxon>
        <taxon>Bacillati</taxon>
        <taxon>Actinomycetota</taxon>
        <taxon>Actinomycetes</taxon>
        <taxon>Propionibacteriales</taxon>
        <taxon>Propionibacteriaceae</taxon>
        <taxon>Microlunatus</taxon>
    </lineage>
</organism>
<comment type="similarity">
    <text evidence="2">Belongs to the TenA family.</text>
</comment>
<feature type="binding site" evidence="4">
    <location>
        <position position="82"/>
    </location>
    <ligand>
        <name>substrate</name>
    </ligand>
</feature>
<comment type="catalytic activity">
    <reaction evidence="2">
        <text>thiamine + H2O = 5-(2-hydroxyethyl)-4-methylthiazole + 4-amino-5-hydroxymethyl-2-methylpyrimidine + H(+)</text>
        <dbReference type="Rhea" id="RHEA:17509"/>
        <dbReference type="ChEBI" id="CHEBI:15377"/>
        <dbReference type="ChEBI" id="CHEBI:15378"/>
        <dbReference type="ChEBI" id="CHEBI:16892"/>
        <dbReference type="ChEBI" id="CHEBI:17957"/>
        <dbReference type="ChEBI" id="CHEBI:18385"/>
        <dbReference type="EC" id="3.5.99.2"/>
    </reaction>
</comment>
<evidence type="ECO:0000256" key="3">
    <source>
        <dbReference type="PIRSR" id="PIRSR003170-1"/>
    </source>
</evidence>
<dbReference type="GO" id="GO:0050334">
    <property type="term" value="F:thiaminase activity"/>
    <property type="evidence" value="ECO:0007669"/>
    <property type="project" value="UniProtKB-UniRule"/>
</dbReference>
<comment type="catalytic activity">
    <reaction evidence="2">
        <text>4-amino-5-aminomethyl-2-methylpyrimidine + H2O = 4-amino-5-hydroxymethyl-2-methylpyrimidine + NH4(+)</text>
        <dbReference type="Rhea" id="RHEA:31799"/>
        <dbReference type="ChEBI" id="CHEBI:15377"/>
        <dbReference type="ChEBI" id="CHEBI:16892"/>
        <dbReference type="ChEBI" id="CHEBI:28938"/>
        <dbReference type="ChEBI" id="CHEBI:63416"/>
        <dbReference type="EC" id="3.5.99.2"/>
    </reaction>
</comment>
<evidence type="ECO:0000256" key="1">
    <source>
        <dbReference type="ARBA" id="ARBA00004948"/>
    </source>
</evidence>
<accession>F5XHJ0</accession>
<dbReference type="GO" id="GO:0005829">
    <property type="term" value="C:cytosol"/>
    <property type="evidence" value="ECO:0007669"/>
    <property type="project" value="TreeGrafter"/>
</dbReference>
<dbReference type="PANTHER" id="PTHR43198:SF2">
    <property type="entry name" value="SI:CH1073-67J19.1-RELATED"/>
    <property type="match status" value="1"/>
</dbReference>
<evidence type="ECO:0000259" key="5">
    <source>
        <dbReference type="Pfam" id="PF03070"/>
    </source>
</evidence>
<dbReference type="GO" id="GO:0009229">
    <property type="term" value="P:thiamine diphosphate biosynthetic process"/>
    <property type="evidence" value="ECO:0007669"/>
    <property type="project" value="UniProtKB-UniPathway"/>
</dbReference>
<feature type="active site" description="Proton donor" evidence="3">
    <location>
        <position position="203"/>
    </location>
</feature>
<dbReference type="Gene3D" id="1.20.910.10">
    <property type="entry name" value="Heme oxygenase-like"/>
    <property type="match status" value="1"/>
</dbReference>
<dbReference type="PIRSF" id="PIRSF003170">
    <property type="entry name" value="Pet18p"/>
    <property type="match status" value="1"/>
</dbReference>
<dbReference type="Proteomes" id="UP000007947">
    <property type="component" value="Chromosome"/>
</dbReference>
<dbReference type="RefSeq" id="WP_013861024.1">
    <property type="nucleotide sequence ID" value="NC_015635.1"/>
</dbReference>
<dbReference type="SUPFAM" id="SSF48613">
    <property type="entry name" value="Heme oxygenase-like"/>
    <property type="match status" value="1"/>
</dbReference>
<feature type="binding site" evidence="4">
    <location>
        <position position="136"/>
    </location>
    <ligand>
        <name>substrate</name>
    </ligand>
</feature>
<proteinExistence type="inferred from homology"/>
<dbReference type="EC" id="3.5.99.2" evidence="2"/>
<comment type="pathway">
    <text evidence="1 2">Cofactor biosynthesis; thiamine diphosphate biosynthesis.</text>
</comment>
<dbReference type="Pfam" id="PF03070">
    <property type="entry name" value="TENA_THI-4"/>
    <property type="match status" value="1"/>
</dbReference>